<evidence type="ECO:0000313" key="2">
    <source>
        <dbReference type="EMBL" id="PJE94068.1"/>
    </source>
</evidence>
<reference evidence="2 3" key="1">
    <citation type="submission" date="2017-11" db="EMBL/GenBank/DDBJ databases">
        <title>Streptomyces carmine sp. nov., a novel actinomycete isolated from Sophora alopecuroides in Xinjiang, China.</title>
        <authorList>
            <person name="Wang Y."/>
            <person name="Luo X."/>
            <person name="Wan C."/>
            <person name="Zhang L."/>
        </authorList>
    </citation>
    <scope>NUCLEOTIDE SEQUENCE [LARGE SCALE GENOMIC DNA]</scope>
    <source>
        <strain evidence="2 3">TRM SA0054</strain>
    </source>
</reference>
<evidence type="ECO:0008006" key="4">
    <source>
        <dbReference type="Google" id="ProtNLM"/>
    </source>
</evidence>
<dbReference type="RefSeq" id="WP_100204680.1">
    <property type="nucleotide sequence ID" value="NZ_PGGW01000069.1"/>
</dbReference>
<dbReference type="Proteomes" id="UP000230407">
    <property type="component" value="Unassembled WGS sequence"/>
</dbReference>
<evidence type="ECO:0000313" key="3">
    <source>
        <dbReference type="Proteomes" id="UP000230407"/>
    </source>
</evidence>
<evidence type="ECO:0000256" key="1">
    <source>
        <dbReference type="SAM" id="SignalP"/>
    </source>
</evidence>
<protein>
    <recommendedName>
        <fullName evidence="4">Secreted protein</fullName>
    </recommendedName>
</protein>
<keyword evidence="3" id="KW-1185">Reference proteome</keyword>
<feature type="signal peptide" evidence="1">
    <location>
        <begin position="1"/>
        <end position="32"/>
    </location>
</feature>
<keyword evidence="1" id="KW-0732">Signal</keyword>
<comment type="caution">
    <text evidence="2">The sequence shown here is derived from an EMBL/GenBank/DDBJ whole genome shotgun (WGS) entry which is preliminary data.</text>
</comment>
<organism evidence="2 3">
    <name type="scientific">Streptomyces carminius</name>
    <dbReference type="NCBI Taxonomy" id="2665496"/>
    <lineage>
        <taxon>Bacteria</taxon>
        <taxon>Bacillati</taxon>
        <taxon>Actinomycetota</taxon>
        <taxon>Actinomycetes</taxon>
        <taxon>Kitasatosporales</taxon>
        <taxon>Streptomycetaceae</taxon>
        <taxon>Streptomyces</taxon>
    </lineage>
</organism>
<dbReference type="AlphaFoldDB" id="A0A2M8LQ26"/>
<gene>
    <name evidence="2" type="ORF">CUT44_27520</name>
</gene>
<sequence>MRRQPVRRTALAALTPVALALPLLGCSAVENALDCANTAVVVVDSADALQQAVNDGVENPAEVDRSLDRIDENLDKILDSTDNPDIGKVAEDLQQAVDNARTSVDQGKVPDVAPIAGAADELTQVCSPG</sequence>
<proteinExistence type="predicted"/>
<name>A0A2M8LQ26_9ACTN</name>
<dbReference type="EMBL" id="PGGW01000069">
    <property type="protein sequence ID" value="PJE94068.1"/>
    <property type="molecule type" value="Genomic_DNA"/>
</dbReference>
<accession>A0A2M8LQ26</accession>
<feature type="chain" id="PRO_5039564655" description="Secreted protein" evidence="1">
    <location>
        <begin position="33"/>
        <end position="129"/>
    </location>
</feature>